<organism evidence="17 18">
    <name type="scientific">Clostridium perfringens</name>
    <dbReference type="NCBI Taxonomy" id="1502"/>
    <lineage>
        <taxon>Bacteria</taxon>
        <taxon>Bacillati</taxon>
        <taxon>Bacillota</taxon>
        <taxon>Clostridia</taxon>
        <taxon>Eubacteriales</taxon>
        <taxon>Clostridiaceae</taxon>
        <taxon>Clostridium</taxon>
    </lineage>
</organism>
<keyword evidence="8" id="KW-0808">Transferase</keyword>
<dbReference type="AlphaFoldDB" id="A0A133NF55"/>
<evidence type="ECO:0000256" key="12">
    <source>
        <dbReference type="ARBA" id="ARBA00022977"/>
    </source>
</evidence>
<evidence type="ECO:0000256" key="14">
    <source>
        <dbReference type="ARBA" id="ARBA00042102"/>
    </source>
</evidence>
<comment type="pathway">
    <text evidence="3">Cofactor biosynthesis; thiamine diphosphate biosynthesis; 4-amino-2-methyl-5-diphosphomethylpyrimidine from 5-amino-1-(5-phospho-D-ribosyl)imidazole: step 3/3.</text>
</comment>
<evidence type="ECO:0000256" key="10">
    <source>
        <dbReference type="ARBA" id="ARBA00022777"/>
    </source>
</evidence>
<evidence type="ECO:0000256" key="13">
    <source>
        <dbReference type="ARBA" id="ARBA00037917"/>
    </source>
</evidence>
<reference evidence="17 18" key="1">
    <citation type="submission" date="2016-01" db="EMBL/GenBank/DDBJ databases">
        <authorList>
            <person name="Oliw E.H."/>
        </authorList>
    </citation>
    <scope>NUCLEOTIDE SEQUENCE [LARGE SCALE GENOMIC DNA]</scope>
    <source>
        <strain evidence="17 18">MJR7757A</strain>
    </source>
</reference>
<evidence type="ECO:0000256" key="8">
    <source>
        <dbReference type="ARBA" id="ARBA00022679"/>
    </source>
</evidence>
<comment type="catalytic activity">
    <reaction evidence="1">
        <text>4-amino-5-hydroxymethyl-2-methylpyrimidine + ATP = 4-amino-2-methyl-5-(phosphooxymethyl)pyrimidine + ADP + H(+)</text>
        <dbReference type="Rhea" id="RHEA:23096"/>
        <dbReference type="ChEBI" id="CHEBI:15378"/>
        <dbReference type="ChEBI" id="CHEBI:16892"/>
        <dbReference type="ChEBI" id="CHEBI:30616"/>
        <dbReference type="ChEBI" id="CHEBI:58354"/>
        <dbReference type="ChEBI" id="CHEBI:456216"/>
        <dbReference type="EC" id="2.7.1.49"/>
    </reaction>
</comment>
<keyword evidence="9" id="KW-0547">Nucleotide-binding</keyword>
<feature type="domain" description="Pyridoxamine kinase/Phosphomethylpyrimidine kinase" evidence="16">
    <location>
        <begin position="25"/>
        <end position="269"/>
    </location>
</feature>
<dbReference type="GO" id="GO:0005829">
    <property type="term" value="C:cytosol"/>
    <property type="evidence" value="ECO:0007669"/>
    <property type="project" value="TreeGrafter"/>
</dbReference>
<accession>A0A133NF55</accession>
<dbReference type="InterPro" id="IPR004399">
    <property type="entry name" value="HMP/HMP-P_kinase_dom"/>
</dbReference>
<dbReference type="PATRIC" id="fig|1502.174.peg.12"/>
<comment type="pathway">
    <text evidence="13">Cofactor biosynthesis; thiamine diphosphate biosynthesis; 4-amino-2-methyl-5-diphosphomethylpyrimidine from 5-amino-1-(5-phospho-D-ribosyl)imidazole: step 2/3.</text>
</comment>
<dbReference type="InterPro" id="IPR029056">
    <property type="entry name" value="Ribokinase-like"/>
</dbReference>
<dbReference type="Gene3D" id="3.40.1190.20">
    <property type="match status" value="1"/>
</dbReference>
<name>A0A133NF55_CLOPF</name>
<comment type="catalytic activity">
    <reaction evidence="2">
        <text>4-amino-2-methyl-5-(phosphooxymethyl)pyrimidine + ATP = 4-amino-2-methyl-5-(diphosphooxymethyl)pyrimidine + ADP</text>
        <dbReference type="Rhea" id="RHEA:19893"/>
        <dbReference type="ChEBI" id="CHEBI:30616"/>
        <dbReference type="ChEBI" id="CHEBI:57841"/>
        <dbReference type="ChEBI" id="CHEBI:58354"/>
        <dbReference type="ChEBI" id="CHEBI:456216"/>
        <dbReference type="EC" id="2.7.4.7"/>
    </reaction>
</comment>
<evidence type="ECO:0000256" key="5">
    <source>
        <dbReference type="ARBA" id="ARBA00012135"/>
    </source>
</evidence>
<dbReference type="FunFam" id="3.40.1190.20:FF:000003">
    <property type="entry name" value="Phosphomethylpyrimidine kinase ThiD"/>
    <property type="match status" value="1"/>
</dbReference>
<dbReference type="Proteomes" id="UP000070646">
    <property type="component" value="Unassembled WGS sequence"/>
</dbReference>
<evidence type="ECO:0000256" key="1">
    <source>
        <dbReference type="ARBA" id="ARBA00000151"/>
    </source>
</evidence>
<dbReference type="NCBIfam" id="TIGR00097">
    <property type="entry name" value="HMP-P_kinase"/>
    <property type="match status" value="1"/>
</dbReference>
<dbReference type="GO" id="GO:0008902">
    <property type="term" value="F:hydroxymethylpyrimidine kinase activity"/>
    <property type="evidence" value="ECO:0007669"/>
    <property type="project" value="UniProtKB-EC"/>
</dbReference>
<dbReference type="SUPFAM" id="SSF53613">
    <property type="entry name" value="Ribokinase-like"/>
    <property type="match status" value="1"/>
</dbReference>
<comment type="similarity">
    <text evidence="4">Belongs to the ThiD family.</text>
</comment>
<dbReference type="EC" id="2.7.4.7" evidence="6"/>
<keyword evidence="12" id="KW-0784">Thiamine biosynthesis</keyword>
<dbReference type="GO" id="GO:0009228">
    <property type="term" value="P:thiamine biosynthetic process"/>
    <property type="evidence" value="ECO:0007669"/>
    <property type="project" value="UniProtKB-KW"/>
</dbReference>
<evidence type="ECO:0000256" key="6">
    <source>
        <dbReference type="ARBA" id="ARBA00012963"/>
    </source>
</evidence>
<dbReference type="PANTHER" id="PTHR20858">
    <property type="entry name" value="PHOSPHOMETHYLPYRIMIDINE KINASE"/>
    <property type="match status" value="1"/>
</dbReference>
<evidence type="ECO:0000256" key="7">
    <source>
        <dbReference type="ARBA" id="ARBA00019161"/>
    </source>
</evidence>
<keyword evidence="11" id="KW-0067">ATP-binding</keyword>
<dbReference type="CDD" id="cd01169">
    <property type="entry name" value="HMPP_kinase"/>
    <property type="match status" value="1"/>
</dbReference>
<sequence length="275" mass="29598">MLFLFLEGVKNMSKLFNALTIAGSDSSGGAGIQADIKAFSANGVYGMSIITAITAQNTQGVFGIMDVTPEIIEKQIEVIFNDIEVGAIKIGMVSKIESIEAISNALGRVEKLPQIVLDPVMISKSGFKLLSDDAKNTLIEKLIPIATLITPNLPEAEELLGREILTIEDMKKAACDLKKLGAKNVLIKGGHLEGEATDILYDGENFTLFDEERIDTKHTHGTGCTLSSAITANLSKGMNIVDSVRCGKEYITGAIKNGFELGKGVGPTHHFYKFY</sequence>
<dbReference type="GO" id="GO:0008972">
    <property type="term" value="F:phosphomethylpyrimidine kinase activity"/>
    <property type="evidence" value="ECO:0007669"/>
    <property type="project" value="UniProtKB-EC"/>
</dbReference>
<evidence type="ECO:0000256" key="11">
    <source>
        <dbReference type="ARBA" id="ARBA00022840"/>
    </source>
</evidence>
<evidence type="ECO:0000256" key="2">
    <source>
        <dbReference type="ARBA" id="ARBA00000565"/>
    </source>
</evidence>
<dbReference type="Pfam" id="PF08543">
    <property type="entry name" value="Phos_pyr_kin"/>
    <property type="match status" value="1"/>
</dbReference>
<keyword evidence="10 17" id="KW-0418">Kinase</keyword>
<evidence type="ECO:0000256" key="15">
    <source>
        <dbReference type="ARBA" id="ARBA00043176"/>
    </source>
</evidence>
<evidence type="ECO:0000256" key="4">
    <source>
        <dbReference type="ARBA" id="ARBA00009879"/>
    </source>
</evidence>
<dbReference type="InterPro" id="IPR013749">
    <property type="entry name" value="PM/HMP-P_kinase-1"/>
</dbReference>
<dbReference type="EC" id="2.7.1.49" evidence="5"/>
<evidence type="ECO:0000259" key="16">
    <source>
        <dbReference type="Pfam" id="PF08543"/>
    </source>
</evidence>
<dbReference type="PANTHER" id="PTHR20858:SF17">
    <property type="entry name" value="HYDROXYMETHYLPYRIMIDINE_PHOSPHOMETHYLPYRIMIDINE KINASE THI20-RELATED"/>
    <property type="match status" value="1"/>
</dbReference>
<protein>
    <recommendedName>
        <fullName evidence="7">Hydroxymethylpyrimidine/phosphomethylpyrimidine kinase</fullName>
        <ecNumber evidence="5">2.7.1.49</ecNumber>
        <ecNumber evidence="6">2.7.4.7</ecNumber>
    </recommendedName>
    <alternativeName>
        <fullName evidence="14">Hydroxymethylpyrimidine kinase</fullName>
    </alternativeName>
    <alternativeName>
        <fullName evidence="15">Hydroxymethylpyrimidine phosphate kinase</fullName>
    </alternativeName>
</protein>
<dbReference type="EMBL" id="LRPU01000002">
    <property type="protein sequence ID" value="KXA14935.1"/>
    <property type="molecule type" value="Genomic_DNA"/>
</dbReference>
<proteinExistence type="inferred from homology"/>
<evidence type="ECO:0000256" key="9">
    <source>
        <dbReference type="ARBA" id="ARBA00022741"/>
    </source>
</evidence>
<comment type="caution">
    <text evidence="17">The sequence shown here is derived from an EMBL/GenBank/DDBJ whole genome shotgun (WGS) entry which is preliminary data.</text>
</comment>
<dbReference type="GO" id="GO:0005524">
    <property type="term" value="F:ATP binding"/>
    <property type="evidence" value="ECO:0007669"/>
    <property type="project" value="UniProtKB-KW"/>
</dbReference>
<evidence type="ECO:0000256" key="3">
    <source>
        <dbReference type="ARBA" id="ARBA00004769"/>
    </source>
</evidence>
<evidence type="ECO:0000313" key="17">
    <source>
        <dbReference type="EMBL" id="KXA14935.1"/>
    </source>
</evidence>
<gene>
    <name evidence="17" type="ORF">HMPREF3222_00011</name>
</gene>
<evidence type="ECO:0000313" key="18">
    <source>
        <dbReference type="Proteomes" id="UP000070646"/>
    </source>
</evidence>